<dbReference type="InterPro" id="IPR008274">
    <property type="entry name" value="AldOxase/xan_DH_MoCoBD1"/>
</dbReference>
<evidence type="ECO:0000259" key="3">
    <source>
        <dbReference type="SMART" id="SM01008"/>
    </source>
</evidence>
<dbReference type="PANTHER" id="PTHR11908">
    <property type="entry name" value="XANTHINE DEHYDROGENASE"/>
    <property type="match status" value="1"/>
</dbReference>
<name>A0ABW4L2N7_9MICO</name>
<dbReference type="Pfam" id="PF01315">
    <property type="entry name" value="Ald_Xan_dh_C"/>
    <property type="match status" value="1"/>
</dbReference>
<dbReference type="InterPro" id="IPR036856">
    <property type="entry name" value="Ald_Oxase/Xan_DH_a/b_sf"/>
</dbReference>
<proteinExistence type="predicted"/>
<sequence>MPALVADAVGRPEPRVEGRLKVTGTAPYAYEVPAADPVFLHLVTSTVAKGRITRIDTDATQAIDGVVAVVDHTNAPTLSADGDPELRALQSDRVAFRGQVVAVVLAETPDAAREGARVVEVTYAEEPHLADLRADGPELYKPDSMPTVRQGDLDGAMATAAVTVDEVYSTPLEHASPMEPHAVTARWTEAGSDGVVLTLDASTQSAHGTARAIATLFGLDPDQVRVRSPYVGGGFGSKGMPHVHDAVAAIAARVVPGRAVKLAMTRQQMFALAGYRAPTIQRFRLAADADGRLLGIGHDVIAQSSTVKEYGEAAAGVTGHLYAAPSRTSGYRLAALDVAVPTWMRAPGEMPGMFAHEVAMDELAAACGVDPIALRVRNEPETDPVSGKPFANRRLLECLRAGAQRFGWSGRDPRPGTRLDGDWLVGTGVAASSFPYLRFPGNRARVRADGEGRFTVQIGAADIGTGAVTVLRQIAADALERPTAAVAVEIGDSSLPSATVAGGSSGTASWGSAVVAAARRFREEHGDAPRPGVLSEAETNADEAAQRYVMYSFGAQFAEVRVNVWTGEVRAARLFGMFSSGRIINPRTARSQYIGGMTMGLGSALLEGGVIDPRFGHVVTQDLASYHVPSHADLPRIEAEWLDEVDELANPMGARGVGEIGIVGVAAAVANAAWHATGMRVRSLPLTTEQFVDLPGDLPALAGHPAAYA</sequence>
<evidence type="ECO:0000313" key="4">
    <source>
        <dbReference type="EMBL" id="MFD1717097.1"/>
    </source>
</evidence>
<dbReference type="InterPro" id="IPR046867">
    <property type="entry name" value="AldOxase/xan_DH_MoCoBD2"/>
</dbReference>
<evidence type="ECO:0000256" key="2">
    <source>
        <dbReference type="ARBA" id="ARBA00023002"/>
    </source>
</evidence>
<feature type="domain" description="Aldehyde oxidase/xanthine dehydrogenase a/b hammerhead" evidence="3">
    <location>
        <begin position="23"/>
        <end position="127"/>
    </location>
</feature>
<keyword evidence="2" id="KW-0560">Oxidoreductase</keyword>
<keyword evidence="1" id="KW-0500">Molybdenum</keyword>
<dbReference type="Proteomes" id="UP001597277">
    <property type="component" value="Unassembled WGS sequence"/>
</dbReference>
<dbReference type="PANTHER" id="PTHR11908:SF132">
    <property type="entry name" value="ALDEHYDE OXIDASE 1-RELATED"/>
    <property type="match status" value="1"/>
</dbReference>
<dbReference type="Gene3D" id="3.90.1170.50">
    <property type="entry name" value="Aldehyde oxidase/xanthine dehydrogenase, a/b hammerhead"/>
    <property type="match status" value="1"/>
</dbReference>
<dbReference type="SUPFAM" id="SSF54665">
    <property type="entry name" value="CO dehydrogenase molybdoprotein N-domain-like"/>
    <property type="match status" value="1"/>
</dbReference>
<dbReference type="SMART" id="SM01008">
    <property type="entry name" value="Ald_Xan_dh_C"/>
    <property type="match status" value="1"/>
</dbReference>
<dbReference type="InterPro" id="IPR000674">
    <property type="entry name" value="Ald_Oxase/Xan_DH_a/b"/>
</dbReference>
<dbReference type="InterPro" id="IPR016208">
    <property type="entry name" value="Ald_Oxase/xanthine_DH-like"/>
</dbReference>
<dbReference type="Gene3D" id="3.30.365.10">
    <property type="entry name" value="Aldehyde oxidase/xanthine dehydrogenase, molybdopterin binding domain"/>
    <property type="match status" value="4"/>
</dbReference>
<protein>
    <submittedName>
        <fullName evidence="4">Xanthine dehydrogenase family protein molybdopterin-binding subunit</fullName>
    </submittedName>
</protein>
<dbReference type="Pfam" id="PF02738">
    <property type="entry name" value="MoCoBD_1"/>
    <property type="match status" value="1"/>
</dbReference>
<evidence type="ECO:0000313" key="5">
    <source>
        <dbReference type="Proteomes" id="UP001597277"/>
    </source>
</evidence>
<dbReference type="InterPro" id="IPR037165">
    <property type="entry name" value="AldOxase/xan_DH_Mopterin-bd_sf"/>
</dbReference>
<reference evidence="5" key="1">
    <citation type="journal article" date="2019" name="Int. J. Syst. Evol. Microbiol.">
        <title>The Global Catalogue of Microorganisms (GCM) 10K type strain sequencing project: providing services to taxonomists for standard genome sequencing and annotation.</title>
        <authorList>
            <consortium name="The Broad Institute Genomics Platform"/>
            <consortium name="The Broad Institute Genome Sequencing Center for Infectious Disease"/>
            <person name="Wu L."/>
            <person name="Ma J."/>
        </authorList>
    </citation>
    <scope>NUCLEOTIDE SEQUENCE [LARGE SCALE GENOMIC DNA]</scope>
    <source>
        <strain evidence="5">JCM 17130</strain>
    </source>
</reference>
<gene>
    <name evidence="4" type="ORF">ACFSE6_04575</name>
</gene>
<evidence type="ECO:0000256" key="1">
    <source>
        <dbReference type="ARBA" id="ARBA00022505"/>
    </source>
</evidence>
<dbReference type="Pfam" id="PF20256">
    <property type="entry name" value="MoCoBD_2"/>
    <property type="match status" value="2"/>
</dbReference>
<dbReference type="EMBL" id="JBHUEE010000002">
    <property type="protein sequence ID" value="MFD1717097.1"/>
    <property type="molecule type" value="Genomic_DNA"/>
</dbReference>
<dbReference type="SUPFAM" id="SSF56003">
    <property type="entry name" value="Molybdenum cofactor-binding domain"/>
    <property type="match status" value="1"/>
</dbReference>
<accession>A0ABW4L2N7</accession>
<comment type="caution">
    <text evidence="4">The sequence shown here is derived from an EMBL/GenBank/DDBJ whole genome shotgun (WGS) entry which is preliminary data.</text>
</comment>
<keyword evidence="5" id="KW-1185">Reference proteome</keyword>
<organism evidence="4 5">
    <name type="scientific">Georgenia deserti</name>
    <dbReference type="NCBI Taxonomy" id="2093781"/>
    <lineage>
        <taxon>Bacteria</taxon>
        <taxon>Bacillati</taxon>
        <taxon>Actinomycetota</taxon>
        <taxon>Actinomycetes</taxon>
        <taxon>Micrococcales</taxon>
        <taxon>Bogoriellaceae</taxon>
        <taxon>Georgenia</taxon>
    </lineage>
</organism>